<dbReference type="PANTHER" id="PTHR23213:SF354">
    <property type="entry name" value="FORMIN-LIKE PROTEIN 4"/>
    <property type="match status" value="1"/>
</dbReference>
<dbReference type="PRINTS" id="PR01217">
    <property type="entry name" value="PRICHEXTENSN"/>
</dbReference>
<evidence type="ECO:0000256" key="4">
    <source>
        <dbReference type="RuleBase" id="RU361260"/>
    </source>
</evidence>
<reference evidence="9" key="2">
    <citation type="submission" date="2023-04" db="EMBL/GenBank/DDBJ databases">
        <authorList>
            <person name="Bruccoleri R.E."/>
            <person name="Oakeley E.J."/>
            <person name="Faust A.-M."/>
            <person name="Dessus-Babus S."/>
            <person name="Altorfer M."/>
            <person name="Burckhardt D."/>
            <person name="Oertli M."/>
            <person name="Naumann U."/>
            <person name="Petersen F."/>
            <person name="Wong J."/>
        </authorList>
    </citation>
    <scope>NUCLEOTIDE SEQUENCE</scope>
    <source>
        <strain evidence="9">GSM-AAB239-AS_SAM_17_03QT</strain>
        <tissue evidence="9">Leaf</tissue>
    </source>
</reference>
<feature type="chain" id="PRO_5043915282" description="Formin-like protein" evidence="7">
    <location>
        <begin position="23"/>
        <end position="775"/>
    </location>
</feature>
<evidence type="ECO:0000313" key="9">
    <source>
        <dbReference type="EMBL" id="KAJ6794957.1"/>
    </source>
</evidence>
<dbReference type="Gene3D" id="1.20.58.2220">
    <property type="entry name" value="Formin, FH2 domain"/>
    <property type="match status" value="1"/>
</dbReference>
<evidence type="ECO:0000256" key="1">
    <source>
        <dbReference type="ARBA" id="ARBA00004167"/>
    </source>
</evidence>
<dbReference type="InterPro" id="IPR042201">
    <property type="entry name" value="FH2_Formin_sf"/>
</dbReference>
<proteinExistence type="inferred from homology"/>
<comment type="subcellular location">
    <subcellularLocation>
        <location evidence="1">Membrane</location>
        <topology evidence="1">Single-pass membrane protein</topology>
    </subcellularLocation>
</comment>
<sequence length="775" mass="84451">MASAMVELCLPLFFLLLLSVSASVSVSYPQRHLLQSRTPPSPSQNIETSFPSVATPTFANPIPPPPPTSSAVELSSTSTDDDKRLTKAVAATAVLTFFVSAALFAIVHWFAIKKYRKRTDVDMCGDYRRYNNPMRVKDSMVADEDGLDDAVYWRKLGSSSSPRRCHHCYNILHAAPSEEEASSYRNVVDDRKVQRRPLIPSGSLNSSTEIAKVPNPIVPPPAPPPPPPPPPPKVAPTPPPPPPPPPRNLPPPPPPIAKKNPAPPGPPMPPMPPRPNAPRSSGVSTPPPGGGPSRPLPAVQGAKAKLRPLHWDKVTAVNPEHSMVWDKIDANGSFRFDDDLMESLFGYAAGNRQTNKSSTNPFLGPSTPRPSQVCLLDPRKSQNSAIVIRSLAVGRQEILDALLEGRGLGHDALEKLSKIAPTGDEESRIVGFAGDPSTLADAESFLYHLLRAVPSPFARLRAMLFRSGYEAEILHMKQSLQTLELACRELKSRGLFLKLLEAILKAGNRMNAGTARGDARAFNLTALCKLSDVKSADGKTTLLHFVVEEVVRLEGKRLCVLNRSASLSRIGSSGALKASREQKEKEYMMLGLPVVGGLSSELANVKKAATVDFEALVSSCLSAGERVGEIREFLKGCAADGFVEEMKGFLEAASEEIRVVGEEQLRIMELVRRTTEYYQPGSSKDKGQQHLQLFVIVRDFLVMFDRVCVDITRSTQKKPAARTTATTTPNKAGSPKEEAEELRQRRVVATFPNLPPRFMTENLSSSSSSDSEEEF</sequence>
<dbReference type="Proteomes" id="UP001140949">
    <property type="component" value="Unassembled WGS sequence"/>
</dbReference>
<name>A0AAX6DT10_IRIPA</name>
<dbReference type="SMART" id="SM00498">
    <property type="entry name" value="FH2"/>
    <property type="match status" value="1"/>
</dbReference>
<dbReference type="GO" id="GO:0051015">
    <property type="term" value="F:actin filament binding"/>
    <property type="evidence" value="ECO:0007669"/>
    <property type="project" value="InterPro"/>
</dbReference>
<organism evidence="9 10">
    <name type="scientific">Iris pallida</name>
    <name type="common">Sweet iris</name>
    <dbReference type="NCBI Taxonomy" id="29817"/>
    <lineage>
        <taxon>Eukaryota</taxon>
        <taxon>Viridiplantae</taxon>
        <taxon>Streptophyta</taxon>
        <taxon>Embryophyta</taxon>
        <taxon>Tracheophyta</taxon>
        <taxon>Spermatophyta</taxon>
        <taxon>Magnoliopsida</taxon>
        <taxon>Liliopsida</taxon>
        <taxon>Asparagales</taxon>
        <taxon>Iridaceae</taxon>
        <taxon>Iridoideae</taxon>
        <taxon>Irideae</taxon>
        <taxon>Iris</taxon>
    </lineage>
</organism>
<evidence type="ECO:0000259" key="8">
    <source>
        <dbReference type="PROSITE" id="PS51444"/>
    </source>
</evidence>
<comment type="caution">
    <text evidence="9">The sequence shown here is derived from an EMBL/GenBank/DDBJ whole genome shotgun (WGS) entry which is preliminary data.</text>
</comment>
<keyword evidence="10" id="KW-1185">Reference proteome</keyword>
<protein>
    <recommendedName>
        <fullName evidence="4">Formin-like protein</fullName>
    </recommendedName>
</protein>
<dbReference type="PANTHER" id="PTHR23213">
    <property type="entry name" value="FORMIN-RELATED"/>
    <property type="match status" value="1"/>
</dbReference>
<evidence type="ECO:0000256" key="7">
    <source>
        <dbReference type="SAM" id="SignalP"/>
    </source>
</evidence>
<dbReference type="PROSITE" id="PS51444">
    <property type="entry name" value="FH2"/>
    <property type="match status" value="1"/>
</dbReference>
<feature type="compositionally biased region" description="Pro residues" evidence="5">
    <location>
        <begin position="216"/>
        <end position="276"/>
    </location>
</feature>
<feature type="compositionally biased region" description="Basic and acidic residues" evidence="5">
    <location>
        <begin position="734"/>
        <end position="744"/>
    </location>
</feature>
<feature type="region of interest" description="Disordered" evidence="5">
    <location>
        <begin position="715"/>
        <end position="775"/>
    </location>
</feature>
<dbReference type="AlphaFoldDB" id="A0AAX6DT10"/>
<dbReference type="SUPFAM" id="SSF101447">
    <property type="entry name" value="Formin homology 2 domain (FH2 domain)"/>
    <property type="match status" value="1"/>
</dbReference>
<feature type="domain" description="FH2" evidence="8">
    <location>
        <begin position="296"/>
        <end position="730"/>
    </location>
</feature>
<feature type="signal peptide" evidence="7">
    <location>
        <begin position="1"/>
        <end position="22"/>
    </location>
</feature>
<accession>A0AAX6DT10</accession>
<dbReference type="GO" id="GO:0016020">
    <property type="term" value="C:membrane"/>
    <property type="evidence" value="ECO:0007669"/>
    <property type="project" value="UniProtKB-SubCell"/>
</dbReference>
<dbReference type="GO" id="GO:0045010">
    <property type="term" value="P:actin nucleation"/>
    <property type="evidence" value="ECO:0007669"/>
    <property type="project" value="InterPro"/>
</dbReference>
<dbReference type="InterPro" id="IPR027643">
    <property type="entry name" value="Formin-like_plant"/>
</dbReference>
<comment type="similarity">
    <text evidence="3">Belongs to the formin-like family. Class-I subfamily.</text>
</comment>
<feature type="region of interest" description="Disordered" evidence="5">
    <location>
        <begin position="195"/>
        <end position="298"/>
    </location>
</feature>
<evidence type="ECO:0000256" key="6">
    <source>
        <dbReference type="SAM" id="Phobius"/>
    </source>
</evidence>
<keyword evidence="6" id="KW-0812">Transmembrane</keyword>
<dbReference type="InterPro" id="IPR015425">
    <property type="entry name" value="FH2_Formin"/>
</dbReference>
<keyword evidence="6" id="KW-0472">Membrane</keyword>
<keyword evidence="6" id="KW-1133">Transmembrane helix</keyword>
<evidence type="ECO:0000256" key="3">
    <source>
        <dbReference type="ARBA" id="ARBA00025793"/>
    </source>
</evidence>
<feature type="transmembrane region" description="Helical" evidence="6">
    <location>
        <begin position="88"/>
        <end position="111"/>
    </location>
</feature>
<reference evidence="9" key="1">
    <citation type="journal article" date="2023" name="GigaByte">
        <title>Genome assembly of the bearded iris, Iris pallida Lam.</title>
        <authorList>
            <person name="Bruccoleri R.E."/>
            <person name="Oakeley E.J."/>
            <person name="Faust A.M.E."/>
            <person name="Altorfer M."/>
            <person name="Dessus-Babus S."/>
            <person name="Burckhardt D."/>
            <person name="Oertli M."/>
            <person name="Naumann U."/>
            <person name="Petersen F."/>
            <person name="Wong J."/>
        </authorList>
    </citation>
    <scope>NUCLEOTIDE SEQUENCE</scope>
    <source>
        <strain evidence="9">GSM-AAB239-AS_SAM_17_03QT</strain>
    </source>
</reference>
<keyword evidence="2 7" id="KW-0732">Signal</keyword>
<dbReference type="EMBL" id="JANAVB010042020">
    <property type="protein sequence ID" value="KAJ6794957.1"/>
    <property type="molecule type" value="Genomic_DNA"/>
</dbReference>
<feature type="region of interest" description="Disordered" evidence="5">
    <location>
        <begin position="57"/>
        <end position="77"/>
    </location>
</feature>
<evidence type="ECO:0000256" key="2">
    <source>
        <dbReference type="ARBA" id="ARBA00022729"/>
    </source>
</evidence>
<dbReference type="Pfam" id="PF02181">
    <property type="entry name" value="FH2"/>
    <property type="match status" value="1"/>
</dbReference>
<evidence type="ECO:0000313" key="10">
    <source>
        <dbReference type="Proteomes" id="UP001140949"/>
    </source>
</evidence>
<evidence type="ECO:0000256" key="5">
    <source>
        <dbReference type="SAM" id="MobiDB-lite"/>
    </source>
</evidence>
<gene>
    <name evidence="9" type="ORF">M6B38_228615</name>
</gene>